<gene>
    <name evidence="3" type="ORF">TCAL_16440</name>
</gene>
<evidence type="ECO:0000313" key="4">
    <source>
        <dbReference type="Proteomes" id="UP000318571"/>
    </source>
</evidence>
<feature type="region of interest" description="Disordered" evidence="1">
    <location>
        <begin position="98"/>
        <end position="136"/>
    </location>
</feature>
<feature type="region of interest" description="Disordered" evidence="1">
    <location>
        <begin position="1131"/>
        <end position="1157"/>
    </location>
</feature>
<keyword evidence="4" id="KW-1185">Reference proteome</keyword>
<evidence type="ECO:0000256" key="1">
    <source>
        <dbReference type="SAM" id="MobiDB-lite"/>
    </source>
</evidence>
<name>A0A553NYL4_TIGCA</name>
<feature type="non-terminal residue" evidence="3">
    <location>
        <position position="1"/>
    </location>
</feature>
<feature type="compositionally biased region" description="Basic and acidic residues" evidence="1">
    <location>
        <begin position="1569"/>
        <end position="1578"/>
    </location>
</feature>
<feature type="transmembrane region" description="Helical" evidence="2">
    <location>
        <begin position="1446"/>
        <end position="1469"/>
    </location>
</feature>
<dbReference type="Proteomes" id="UP000318571">
    <property type="component" value="Chromosome 9"/>
</dbReference>
<keyword evidence="2" id="KW-0812">Transmembrane</keyword>
<keyword evidence="2" id="KW-1133">Transmembrane helix</keyword>
<feature type="region of interest" description="Disordered" evidence="1">
    <location>
        <begin position="1493"/>
        <end position="1523"/>
    </location>
</feature>
<feature type="compositionally biased region" description="Low complexity" evidence="1">
    <location>
        <begin position="1685"/>
        <end position="1699"/>
    </location>
</feature>
<comment type="caution">
    <text evidence="3">The sequence shown here is derived from an EMBL/GenBank/DDBJ whole genome shotgun (WGS) entry which is preliminary data.</text>
</comment>
<feature type="compositionally biased region" description="Polar residues" evidence="1">
    <location>
        <begin position="1144"/>
        <end position="1154"/>
    </location>
</feature>
<evidence type="ECO:0000313" key="3">
    <source>
        <dbReference type="EMBL" id="TRY70508.1"/>
    </source>
</evidence>
<feature type="region of interest" description="Disordered" evidence="1">
    <location>
        <begin position="378"/>
        <end position="397"/>
    </location>
</feature>
<feature type="region of interest" description="Disordered" evidence="1">
    <location>
        <begin position="1714"/>
        <end position="1752"/>
    </location>
</feature>
<dbReference type="EMBL" id="VCGU01000009">
    <property type="protein sequence ID" value="TRY70508.1"/>
    <property type="molecule type" value="Genomic_DNA"/>
</dbReference>
<keyword evidence="2" id="KW-0472">Membrane</keyword>
<accession>A0A553NYL4</accession>
<feature type="region of interest" description="Disordered" evidence="1">
    <location>
        <begin position="1233"/>
        <end position="1282"/>
    </location>
</feature>
<feature type="compositionally biased region" description="Basic residues" evidence="1">
    <location>
        <begin position="556"/>
        <end position="570"/>
    </location>
</feature>
<feature type="non-terminal residue" evidence="3">
    <location>
        <position position="1764"/>
    </location>
</feature>
<feature type="region of interest" description="Disordered" evidence="1">
    <location>
        <begin position="506"/>
        <end position="673"/>
    </location>
</feature>
<feature type="compositionally biased region" description="Low complexity" evidence="1">
    <location>
        <begin position="378"/>
        <end position="388"/>
    </location>
</feature>
<feature type="compositionally biased region" description="Polar residues" evidence="1">
    <location>
        <begin position="1502"/>
        <end position="1523"/>
    </location>
</feature>
<feature type="compositionally biased region" description="Low complexity" evidence="1">
    <location>
        <begin position="579"/>
        <end position="589"/>
    </location>
</feature>
<feature type="region of interest" description="Disordered" evidence="1">
    <location>
        <begin position="1682"/>
        <end position="1702"/>
    </location>
</feature>
<evidence type="ECO:0000256" key="2">
    <source>
        <dbReference type="SAM" id="Phobius"/>
    </source>
</evidence>
<proteinExistence type="predicted"/>
<feature type="compositionally biased region" description="Basic and acidic residues" evidence="1">
    <location>
        <begin position="660"/>
        <end position="673"/>
    </location>
</feature>
<feature type="compositionally biased region" description="Low complexity" evidence="1">
    <location>
        <begin position="109"/>
        <end position="120"/>
    </location>
</feature>
<organism evidence="3 4">
    <name type="scientific">Tigriopus californicus</name>
    <name type="common">Marine copepod</name>
    <dbReference type="NCBI Taxonomy" id="6832"/>
    <lineage>
        <taxon>Eukaryota</taxon>
        <taxon>Metazoa</taxon>
        <taxon>Ecdysozoa</taxon>
        <taxon>Arthropoda</taxon>
        <taxon>Crustacea</taxon>
        <taxon>Multicrustacea</taxon>
        <taxon>Hexanauplia</taxon>
        <taxon>Copepoda</taxon>
        <taxon>Harpacticoida</taxon>
        <taxon>Harpacticidae</taxon>
        <taxon>Tigriopus</taxon>
    </lineage>
</organism>
<reference evidence="3 4" key="1">
    <citation type="journal article" date="2018" name="Nat. Ecol. Evol.">
        <title>Genomic signatures of mitonuclear coevolution across populations of Tigriopus californicus.</title>
        <authorList>
            <person name="Barreto F.S."/>
            <person name="Watson E.T."/>
            <person name="Lima T.G."/>
            <person name="Willett C.S."/>
            <person name="Edmands S."/>
            <person name="Li W."/>
            <person name="Burton R.S."/>
        </authorList>
    </citation>
    <scope>NUCLEOTIDE SEQUENCE [LARGE SCALE GENOMIC DNA]</scope>
    <source>
        <strain evidence="3 4">San Diego</strain>
    </source>
</reference>
<sequence length="1764" mass="195694">LCHAQNTRDGPSRIQRAQVPDETSQARDWPDNSSDDVAEKANQWLNSYKGLLNQWTEPQRTARKDVPNLEEDIVPRSPALFHDFVSKRVSAPWSSTTNAMTTIKSPPGSETTESLSSVVSNQWKDSSVHESMNENSEMLAPTKRQVLPMENRNHPQFDQTLNDSGVFEPKSLSGNGKPSSLFSSFIGSFFPGFNIPKSETRSSVNIGSTHSTKPYATVSRNTDVGASTVVPTSPSNGHKVKKMDFFRERSESFSPFPTHKGNDDAPSVFFGAKTPSFSSLAVSSGYAQVIKQNDQMNMEKKNLNKRQPEVVAEAKAEPLARPPLSAMASRPIMDMHNDFKMEQDDKTFLSFQGEAAGQQHEPSYDIRKRIGSAFIDGSSSMDMPSFDSPDNEGSTTTTRAEFMAPTPDLESFCQDAAETTLELHDRSEGKSQLYEKLWELVRVYHIPVSRRDNLEDSNKQMIILLEALCGQMDEHNFGGEAATSKFGSNDEERDFVVSGGFSFGPENLKPNLNLRGKLKPGKVEDVPVDRRRGGNGFRRNLRRNRPPFPGRERPSRRQPPNKRPFPRRAKPVPGDRRSSTAPSTFPFPSGEEHQNEFFLGQFNEKPPFPRVNGPYPSLVPRKDPDGPGYFPGKLQHPSPPFTPRPRTNPANPALPLPAPEVRREYWPPRPNLPREQKIAFNKAQSPYKNQIRMKNLARPRPTSLLHQVGAQGQEFPSTRRPLRQIITTKPPRREYTLFSQNDAFASTETNFDSNLFEASQVPPQRVPFVNSEQHASSKLSNLVDVDDQDGSPPWGSQAIPNGNENDLATKTNGDEINNGISTSSSVDDVHYVYNVTFFTPTVPDETNHVDNQTTNTGVIETLPTVEDITDNPESELKEFTYKGREGENDDAYYYYEDENEDQEVDHEADDMVNQSPAISAKTPRRETQWPRAAISTPNPGFAYPGFDLHAPRTHMISTSTFAPLPHTTTQSYFPVAVPQNPVDFNEQSHQPTPPQRRKPLINMTFGTHAPALQGQFEGSKANSHPQRLEVEVKQTPNRHQTQQLEIEEVFSHNQGDSTESGVPTTKTIFLDEVEVDRSKLKGGNLPNLAKDKKQTNLITESQDPSAFESKFNSGSVYDPFVPANKRRSTLPPTTLAPSTPQPIIVTSTSTQPTRSIPSPIEEEKIESNELYEYEYVYDGVEESLPSPIIPLDIEEYALEDYPLPLAEVSPEEAVALIEEEKLPSSEISPITLLQSITSPNNGSENSSSSVESEEISTGFPPKENVENTSMPTEAPEISPVEKDGVSSLEHLANNDQREMNDDIKSFPDSLQSDHEHLDPISQEYQYYYEDVNNLSEEQKAKYDVVLPLKEDPPTLLGLDIPQAVLDSVGESKEDYDSLYNDVETLLPNSASSMSNGFHTTTSSLTRNDRFAKNGLPSENDLESAPFAILRKSQEQEVENAMNPEKLAYILIGVCCGLSILCLIVVAISIGYKSETHYRLDDGRRKRHIKLLRASPGNDEGESVTSSGHNNYADSVDEATTSSEDLSGMKLGPWFNGKHHIQTLDRKSNMVFPTSVYLENLESGTEGGESEGKRDREAGEGNLAPKNALSVNTVKDLEANLEPENHSPTNETGSLSSFDTLRADPNLLRDPEPGFPLPNAVHSSRNNLSTSSSVRANFKKHSSYAIGSNRFTQGTFNLNKAGRRMGSISKTKGSSISETENGLTTSTGSFRFLVEDDSVSENSSQAGGPINRPDKSGSFSGGGVEGDTNREFGEIHWSSNVDRLI</sequence>
<feature type="region of interest" description="Disordered" evidence="1">
    <location>
        <begin position="1560"/>
        <end position="1590"/>
    </location>
</feature>
<feature type="compositionally biased region" description="Basic and acidic residues" evidence="1">
    <location>
        <begin position="521"/>
        <end position="532"/>
    </location>
</feature>
<feature type="region of interest" description="Disordered" evidence="1">
    <location>
        <begin position="1"/>
        <end position="36"/>
    </location>
</feature>
<protein>
    <submittedName>
        <fullName evidence="3">Uncharacterized protein</fullName>
    </submittedName>
</protein>
<feature type="compositionally biased region" description="Low complexity" evidence="1">
    <location>
        <begin position="1238"/>
        <end position="1250"/>
    </location>
</feature>